<accession>A0A7S0PI48</accession>
<gene>
    <name evidence="3" type="ORF">CROE0942_LOCUS17561</name>
</gene>
<evidence type="ECO:0000256" key="2">
    <source>
        <dbReference type="RuleBase" id="RU003860"/>
    </source>
</evidence>
<dbReference type="InterPro" id="IPR002634">
    <property type="entry name" value="BolA"/>
</dbReference>
<dbReference type="PANTHER" id="PTHR46229">
    <property type="entry name" value="BOLA TRANSCRIPTION REGULATOR"/>
    <property type="match status" value="1"/>
</dbReference>
<reference evidence="3" key="1">
    <citation type="submission" date="2021-01" db="EMBL/GenBank/DDBJ databases">
        <authorList>
            <person name="Corre E."/>
            <person name="Pelletier E."/>
            <person name="Niang G."/>
            <person name="Scheremetjew M."/>
            <person name="Finn R."/>
            <person name="Kale V."/>
            <person name="Holt S."/>
            <person name="Cochrane G."/>
            <person name="Meng A."/>
            <person name="Brown T."/>
            <person name="Cohen L."/>
        </authorList>
    </citation>
    <scope>NUCLEOTIDE SEQUENCE</scope>
    <source>
        <strain evidence="3">E4-10</strain>
    </source>
</reference>
<evidence type="ECO:0000313" key="3">
    <source>
        <dbReference type="EMBL" id="CAD8573180.1"/>
    </source>
</evidence>
<dbReference type="Pfam" id="PF01722">
    <property type="entry name" value="BolA"/>
    <property type="match status" value="1"/>
</dbReference>
<proteinExistence type="inferred from homology"/>
<evidence type="ECO:0000256" key="1">
    <source>
        <dbReference type="ARBA" id="ARBA00005578"/>
    </source>
</evidence>
<name>A0A7S0PI48_CAFRO</name>
<evidence type="ECO:0008006" key="4">
    <source>
        <dbReference type="Google" id="ProtNLM"/>
    </source>
</evidence>
<dbReference type="EMBL" id="HBET01025997">
    <property type="protein sequence ID" value="CAD8573180.1"/>
    <property type="molecule type" value="Transcribed_RNA"/>
</dbReference>
<comment type="similarity">
    <text evidence="1 2">Belongs to the BolA/IbaG family.</text>
</comment>
<organism evidence="3">
    <name type="scientific">Cafeteria roenbergensis</name>
    <name type="common">Marine flagellate</name>
    <dbReference type="NCBI Taxonomy" id="33653"/>
    <lineage>
        <taxon>Eukaryota</taxon>
        <taxon>Sar</taxon>
        <taxon>Stramenopiles</taxon>
        <taxon>Bigyra</taxon>
        <taxon>Opalozoa</taxon>
        <taxon>Bicosoecida</taxon>
        <taxon>Cafeteriaceae</taxon>
        <taxon>Cafeteria</taxon>
    </lineage>
</organism>
<dbReference type="InterPro" id="IPR036065">
    <property type="entry name" value="BolA-like_sf"/>
</dbReference>
<dbReference type="AlphaFoldDB" id="A0A7S0PI48"/>
<dbReference type="GO" id="GO:0005739">
    <property type="term" value="C:mitochondrion"/>
    <property type="evidence" value="ECO:0007669"/>
    <property type="project" value="TreeGrafter"/>
</dbReference>
<dbReference type="SUPFAM" id="SSF82657">
    <property type="entry name" value="BolA-like"/>
    <property type="match status" value="1"/>
</dbReference>
<dbReference type="PANTHER" id="PTHR46229:SF2">
    <property type="entry name" value="BOLA-LIKE PROTEIN 1"/>
    <property type="match status" value="1"/>
</dbReference>
<dbReference type="InterPro" id="IPR050961">
    <property type="entry name" value="BolA/IbaG_stress_morph_reg"/>
</dbReference>
<protein>
    <recommendedName>
        <fullName evidence="4">BolA-like protein</fullName>
    </recommendedName>
</protein>
<dbReference type="Gene3D" id="3.30.300.90">
    <property type="entry name" value="BolA-like"/>
    <property type="match status" value="1"/>
</dbReference>
<sequence>MLARSAAACARQSVSALSPSLALHARRMAAAAGSAPAAHGPIGTAVVQRLTAAFSPAVLEIENESHRHSVPPNSETHFKVFIVSSAFDGVPVVKRHRMVNEQLADFLALGRAGGGIHALSVRAKTPAQLAKLGAAEGASMLHETPGCKGGSLVDMKAEAEAAAART</sequence>